<comment type="caution">
    <text evidence="6">The sequence shown here is derived from an EMBL/GenBank/DDBJ whole genome shotgun (WGS) entry which is preliminary data.</text>
</comment>
<feature type="domain" description="Aminotransferase class V" evidence="5">
    <location>
        <begin position="2"/>
        <end position="369"/>
    </location>
</feature>
<protein>
    <submittedName>
        <fullName evidence="6">Aminotransferase class V-fold PLP-dependent enzyme</fullName>
    </submittedName>
</protein>
<dbReference type="SUPFAM" id="SSF53383">
    <property type="entry name" value="PLP-dependent transferases"/>
    <property type="match status" value="1"/>
</dbReference>
<dbReference type="Proteomes" id="UP001596020">
    <property type="component" value="Unassembled WGS sequence"/>
</dbReference>
<dbReference type="Pfam" id="PF00266">
    <property type="entry name" value="Aminotran_5"/>
    <property type="match status" value="1"/>
</dbReference>
<dbReference type="Gene3D" id="3.90.1150.10">
    <property type="entry name" value="Aspartate Aminotransferase, domain 1"/>
    <property type="match status" value="1"/>
</dbReference>
<keyword evidence="6" id="KW-0032">Aminotransferase</keyword>
<dbReference type="EMBL" id="JBHSGO010000126">
    <property type="protein sequence ID" value="MFC4665775.1"/>
    <property type="molecule type" value="Genomic_DNA"/>
</dbReference>
<evidence type="ECO:0000256" key="4">
    <source>
        <dbReference type="RuleBase" id="RU004504"/>
    </source>
</evidence>
<dbReference type="InterPro" id="IPR020578">
    <property type="entry name" value="Aminotrans_V_PyrdxlP_BS"/>
</dbReference>
<dbReference type="RefSeq" id="WP_380078205.1">
    <property type="nucleotide sequence ID" value="NZ_JBHSGO010000126.1"/>
</dbReference>
<evidence type="ECO:0000313" key="6">
    <source>
        <dbReference type="EMBL" id="MFC4665775.1"/>
    </source>
</evidence>
<dbReference type="PROSITE" id="PS00595">
    <property type="entry name" value="AA_TRANSFER_CLASS_5"/>
    <property type="match status" value="1"/>
</dbReference>
<comment type="cofactor">
    <cofactor evidence="1 4">
        <name>pyridoxal 5'-phosphate</name>
        <dbReference type="ChEBI" id="CHEBI:597326"/>
    </cofactor>
</comment>
<dbReference type="PANTHER" id="PTHR43586:SF4">
    <property type="entry name" value="ISOPENICILLIN N EPIMERASE"/>
    <property type="match status" value="1"/>
</dbReference>
<dbReference type="InterPro" id="IPR000192">
    <property type="entry name" value="Aminotrans_V_dom"/>
</dbReference>
<comment type="similarity">
    <text evidence="3">Belongs to the class-V pyridoxal-phosphate-dependent aminotransferase family.</text>
</comment>
<name>A0ABV9K6G6_9PORP</name>
<evidence type="ECO:0000256" key="3">
    <source>
        <dbReference type="RuleBase" id="RU004075"/>
    </source>
</evidence>
<evidence type="ECO:0000256" key="2">
    <source>
        <dbReference type="ARBA" id="ARBA00022898"/>
    </source>
</evidence>
<dbReference type="PANTHER" id="PTHR43586">
    <property type="entry name" value="CYSTEINE DESULFURASE"/>
    <property type="match status" value="1"/>
</dbReference>
<dbReference type="Gene3D" id="3.40.640.10">
    <property type="entry name" value="Type I PLP-dependent aspartate aminotransferase-like (Major domain)"/>
    <property type="match status" value="1"/>
</dbReference>
<accession>A0ABV9K6G6</accession>
<gene>
    <name evidence="6" type="ORF">ACFO3G_04000</name>
</gene>
<dbReference type="InterPro" id="IPR015424">
    <property type="entry name" value="PyrdxlP-dep_Trfase"/>
</dbReference>
<keyword evidence="7" id="KW-1185">Reference proteome</keyword>
<evidence type="ECO:0000259" key="5">
    <source>
        <dbReference type="Pfam" id="PF00266"/>
    </source>
</evidence>
<reference evidence="7" key="1">
    <citation type="journal article" date="2019" name="Int. J. Syst. Evol. Microbiol.">
        <title>The Global Catalogue of Microorganisms (GCM) 10K type strain sequencing project: providing services to taxonomists for standard genome sequencing and annotation.</title>
        <authorList>
            <consortium name="The Broad Institute Genomics Platform"/>
            <consortium name="The Broad Institute Genome Sequencing Center for Infectious Disease"/>
            <person name="Wu L."/>
            <person name="Ma J."/>
        </authorList>
    </citation>
    <scope>NUCLEOTIDE SEQUENCE [LARGE SCALE GENOMIC DNA]</scope>
    <source>
        <strain evidence="7">CGMCC 4.7357</strain>
    </source>
</reference>
<dbReference type="InterPro" id="IPR015421">
    <property type="entry name" value="PyrdxlP-dep_Trfase_major"/>
</dbReference>
<evidence type="ECO:0000313" key="7">
    <source>
        <dbReference type="Proteomes" id="UP001596020"/>
    </source>
</evidence>
<keyword evidence="6" id="KW-0808">Transferase</keyword>
<dbReference type="GO" id="GO:0008483">
    <property type="term" value="F:transaminase activity"/>
    <property type="evidence" value="ECO:0007669"/>
    <property type="project" value="UniProtKB-KW"/>
</dbReference>
<proteinExistence type="inferred from homology"/>
<dbReference type="InterPro" id="IPR015422">
    <property type="entry name" value="PyrdxlP-dep_Trfase_small"/>
</dbReference>
<sequence length="378" mass="41903">MIYFDNASTSYPKPQGVVDHLSHIYDSPLGSYGRSRDTHTLELSSMVEELRDMLADMIGAKEQSQNIIFTKNATESINTVIRGLGKLKKEEVVISPLEHNAVTRPIFALPGNKEPAYLPSHNDGRINIEETERFIRANKPFKLCVINGMSNLNGVFQPISEIAQIIKGHSEETKILIDGAQALPYLKLDVDASAIDFVAITGHKSLMGPTGTGALYIRNPQSISPLIRGGNGFHSENLMDTDHMPERFETGTINLVGLSAWYIGMKERPQKGLIEQSQLFDFIQSIKEDLPYKVLSSNEEQYQGPVFSLIPKKGSPAKLSDDLYYKYTVTTRFGLHCAPIAHRTLGSLQTGATRVSLSVYNTMSELAALFQALIELNE</sequence>
<evidence type="ECO:0000256" key="1">
    <source>
        <dbReference type="ARBA" id="ARBA00001933"/>
    </source>
</evidence>
<organism evidence="6 7">
    <name type="scientific">Falsiporphyromonas endometrii</name>
    <dbReference type="NCBI Taxonomy" id="1387297"/>
    <lineage>
        <taxon>Bacteria</taxon>
        <taxon>Pseudomonadati</taxon>
        <taxon>Bacteroidota</taxon>
        <taxon>Bacteroidia</taxon>
        <taxon>Bacteroidales</taxon>
        <taxon>Porphyromonadaceae</taxon>
        <taxon>Falsiporphyromonas</taxon>
    </lineage>
</organism>
<keyword evidence="2" id="KW-0663">Pyridoxal phosphate</keyword>